<dbReference type="CDD" id="cd17502">
    <property type="entry name" value="MFS_Azr1_MDR_like"/>
    <property type="match status" value="1"/>
</dbReference>
<feature type="transmembrane region" description="Helical" evidence="8">
    <location>
        <begin position="123"/>
        <end position="147"/>
    </location>
</feature>
<feature type="transmembrane region" description="Helical" evidence="8">
    <location>
        <begin position="31"/>
        <end position="55"/>
    </location>
</feature>
<comment type="subcellular location">
    <subcellularLocation>
        <location evidence="1">Cell membrane</location>
        <topology evidence="1">Multi-pass membrane protein</topology>
    </subcellularLocation>
</comment>
<evidence type="ECO:0000259" key="9">
    <source>
        <dbReference type="PROSITE" id="PS50850"/>
    </source>
</evidence>
<feature type="transmembrane region" description="Helical" evidence="8">
    <location>
        <begin position="227"/>
        <end position="245"/>
    </location>
</feature>
<feature type="transmembrane region" description="Helical" evidence="8">
    <location>
        <begin position="492"/>
        <end position="515"/>
    </location>
</feature>
<comment type="caution">
    <text evidence="10">The sequence shown here is derived from an EMBL/GenBank/DDBJ whole genome shotgun (WGS) entry which is preliminary data.</text>
</comment>
<name>A0ABT3ZLH0_9BURK</name>
<feature type="transmembrane region" description="Helical" evidence="8">
    <location>
        <begin position="360"/>
        <end position="383"/>
    </location>
</feature>
<protein>
    <submittedName>
        <fullName evidence="10">MDR family MFS transporter</fullName>
    </submittedName>
</protein>
<evidence type="ECO:0000256" key="6">
    <source>
        <dbReference type="ARBA" id="ARBA00023136"/>
    </source>
</evidence>
<evidence type="ECO:0000256" key="3">
    <source>
        <dbReference type="ARBA" id="ARBA00022475"/>
    </source>
</evidence>
<dbReference type="PROSITE" id="PS50850">
    <property type="entry name" value="MFS"/>
    <property type="match status" value="1"/>
</dbReference>
<organism evidence="10 11">
    <name type="scientific">Robbsia betulipollinis</name>
    <dbReference type="NCBI Taxonomy" id="2981849"/>
    <lineage>
        <taxon>Bacteria</taxon>
        <taxon>Pseudomonadati</taxon>
        <taxon>Pseudomonadota</taxon>
        <taxon>Betaproteobacteria</taxon>
        <taxon>Burkholderiales</taxon>
        <taxon>Burkholderiaceae</taxon>
        <taxon>Robbsia</taxon>
    </lineage>
</organism>
<gene>
    <name evidence="10" type="ORF">OVY01_07720</name>
</gene>
<keyword evidence="4 8" id="KW-0812">Transmembrane</keyword>
<proteinExistence type="predicted"/>
<dbReference type="InterPro" id="IPR011701">
    <property type="entry name" value="MFS"/>
</dbReference>
<keyword evidence="6 8" id="KW-0472">Membrane</keyword>
<feature type="transmembrane region" description="Helical" evidence="8">
    <location>
        <begin position="98"/>
        <end position="117"/>
    </location>
</feature>
<dbReference type="Pfam" id="PF07690">
    <property type="entry name" value="MFS_1"/>
    <property type="match status" value="1"/>
</dbReference>
<dbReference type="RefSeq" id="WP_267846862.1">
    <property type="nucleotide sequence ID" value="NZ_JAPMXC010000001.1"/>
</dbReference>
<dbReference type="Proteomes" id="UP001082899">
    <property type="component" value="Unassembled WGS sequence"/>
</dbReference>
<feature type="transmembrane region" description="Helical" evidence="8">
    <location>
        <begin position="67"/>
        <end position="86"/>
    </location>
</feature>
<dbReference type="PRINTS" id="PR01036">
    <property type="entry name" value="TCRTETB"/>
</dbReference>
<evidence type="ECO:0000256" key="5">
    <source>
        <dbReference type="ARBA" id="ARBA00022989"/>
    </source>
</evidence>
<dbReference type="Gene3D" id="1.20.1250.20">
    <property type="entry name" value="MFS general substrate transporter like domains"/>
    <property type="match status" value="1"/>
</dbReference>
<feature type="domain" description="Major facilitator superfamily (MFS) profile" evidence="9">
    <location>
        <begin position="33"/>
        <end position="519"/>
    </location>
</feature>
<reference evidence="10" key="1">
    <citation type="submission" date="2022-11" db="EMBL/GenBank/DDBJ databases">
        <title>Robbsia betulipollinis sp. nov., isolated from pollen of birch (Betula pendula).</title>
        <authorList>
            <person name="Shi H."/>
            <person name="Ambika Manirajan B."/>
            <person name="Ratering S."/>
            <person name="Geissler-Plaum R."/>
            <person name="Schnell S."/>
        </authorList>
    </citation>
    <scope>NUCLEOTIDE SEQUENCE</scope>
    <source>
        <strain evidence="10">Bb-Pol-6</strain>
    </source>
</reference>
<sequence length="524" mass="54391">MSVSPIEHDEPGGTPRADAPSLTPVGKQQRIAIFVGLILAMIMAALDQSIVSTALPTMVSDLGGLVHMTWVVTAFMLTSTVSAPLYGKFSDMYGRRPLFAVSILTFLGTSLLCGLARNMPQLIVFRGLQGLGAGGLITLSQTVIGSIVSARDRGRYQGLFTGAFAVSSVAGPLLGGIITSRLSWRWVFLLNIPIGLLSLALVLATLPAARAGRNDQPPSRQRHHIDFAGAGLLTAGTAAWLLLLNGSGATLRWTSPATLGLLAVGVLAFALFVPVERRAHEPIIDLALFRIAPFTISVFASGVMAFAMMGSLVFLPLYFQLVLGQSPAQAGMMMLPQVATMLLSSIIGGQVSSRTRRFSLLLAVGVALECLGLVLLATLAHFGATIPPFLLVLGLLGVGMGVGMPNATVVVQNAVPASALGTATATMSFVRSLGGSLGVALSGGVMALVLRRQLAALPTHIDVAALLEHGIGAIRQVPPALRGDLIGAYRHAIGASLITGGIMMSIALLLVLGLVRTTHGKAEA</sequence>
<feature type="transmembrane region" description="Helical" evidence="8">
    <location>
        <begin position="389"/>
        <end position="411"/>
    </location>
</feature>
<dbReference type="InterPro" id="IPR020846">
    <property type="entry name" value="MFS_dom"/>
</dbReference>
<feature type="transmembrane region" description="Helical" evidence="8">
    <location>
        <begin position="432"/>
        <end position="450"/>
    </location>
</feature>
<evidence type="ECO:0000256" key="2">
    <source>
        <dbReference type="ARBA" id="ARBA00022448"/>
    </source>
</evidence>
<feature type="transmembrane region" description="Helical" evidence="8">
    <location>
        <begin position="159"/>
        <end position="178"/>
    </location>
</feature>
<feature type="transmembrane region" description="Helical" evidence="8">
    <location>
        <begin position="330"/>
        <end position="348"/>
    </location>
</feature>
<feature type="region of interest" description="Disordered" evidence="7">
    <location>
        <begin position="1"/>
        <end position="23"/>
    </location>
</feature>
<dbReference type="PANTHER" id="PTHR23501">
    <property type="entry name" value="MAJOR FACILITATOR SUPERFAMILY"/>
    <property type="match status" value="1"/>
</dbReference>
<evidence type="ECO:0000256" key="1">
    <source>
        <dbReference type="ARBA" id="ARBA00004651"/>
    </source>
</evidence>
<keyword evidence="11" id="KW-1185">Reference proteome</keyword>
<dbReference type="PANTHER" id="PTHR23501:SF197">
    <property type="entry name" value="COMD"/>
    <property type="match status" value="1"/>
</dbReference>
<feature type="transmembrane region" description="Helical" evidence="8">
    <location>
        <begin position="257"/>
        <end position="275"/>
    </location>
</feature>
<dbReference type="InterPro" id="IPR036259">
    <property type="entry name" value="MFS_trans_sf"/>
</dbReference>
<dbReference type="SUPFAM" id="SSF103473">
    <property type="entry name" value="MFS general substrate transporter"/>
    <property type="match status" value="1"/>
</dbReference>
<feature type="compositionally biased region" description="Basic and acidic residues" evidence="7">
    <location>
        <begin position="1"/>
        <end position="11"/>
    </location>
</feature>
<keyword evidence="5 8" id="KW-1133">Transmembrane helix</keyword>
<dbReference type="NCBIfam" id="TIGR00711">
    <property type="entry name" value="efflux_EmrB"/>
    <property type="match status" value="1"/>
</dbReference>
<feature type="transmembrane region" description="Helical" evidence="8">
    <location>
        <begin position="287"/>
        <end position="318"/>
    </location>
</feature>
<evidence type="ECO:0000313" key="11">
    <source>
        <dbReference type="Proteomes" id="UP001082899"/>
    </source>
</evidence>
<feature type="transmembrane region" description="Helical" evidence="8">
    <location>
        <begin position="184"/>
        <end position="206"/>
    </location>
</feature>
<evidence type="ECO:0000313" key="10">
    <source>
        <dbReference type="EMBL" id="MCY0387120.1"/>
    </source>
</evidence>
<evidence type="ECO:0000256" key="7">
    <source>
        <dbReference type="SAM" id="MobiDB-lite"/>
    </source>
</evidence>
<dbReference type="Gene3D" id="1.20.1720.10">
    <property type="entry name" value="Multidrug resistance protein D"/>
    <property type="match status" value="1"/>
</dbReference>
<evidence type="ECO:0000256" key="8">
    <source>
        <dbReference type="SAM" id="Phobius"/>
    </source>
</evidence>
<accession>A0ABT3ZLH0</accession>
<keyword evidence="2" id="KW-0813">Transport</keyword>
<dbReference type="EMBL" id="JAPMXC010000001">
    <property type="protein sequence ID" value="MCY0387120.1"/>
    <property type="molecule type" value="Genomic_DNA"/>
</dbReference>
<dbReference type="InterPro" id="IPR004638">
    <property type="entry name" value="EmrB-like"/>
</dbReference>
<keyword evidence="3" id="KW-1003">Cell membrane</keyword>
<evidence type="ECO:0000256" key="4">
    <source>
        <dbReference type="ARBA" id="ARBA00022692"/>
    </source>
</evidence>